<accession>A0A0S2HY82</accession>
<keyword evidence="3" id="KW-1185">Reference proteome</keyword>
<feature type="chain" id="PRO_5006599425" evidence="1">
    <location>
        <begin position="20"/>
        <end position="198"/>
    </location>
</feature>
<feature type="signal peptide" evidence="1">
    <location>
        <begin position="1"/>
        <end position="19"/>
    </location>
</feature>
<dbReference type="AlphaFoldDB" id="A0A0S2HY82"/>
<dbReference type="OrthoDB" id="1489643at2"/>
<dbReference type="RefSeq" id="WP_057952457.1">
    <property type="nucleotide sequence ID" value="NZ_CP013118.1"/>
</dbReference>
<gene>
    <name evidence="2" type="ORF">L21SP5_01294</name>
</gene>
<dbReference type="Proteomes" id="UP000064893">
    <property type="component" value="Chromosome"/>
</dbReference>
<proteinExistence type="predicted"/>
<dbReference type="KEGG" id="blq:L21SP5_01294"/>
<dbReference type="STRING" id="1307839.L21SP5_01294"/>
<organism evidence="2 3">
    <name type="scientific">Salinivirga cyanobacteriivorans</name>
    <dbReference type="NCBI Taxonomy" id="1307839"/>
    <lineage>
        <taxon>Bacteria</taxon>
        <taxon>Pseudomonadati</taxon>
        <taxon>Bacteroidota</taxon>
        <taxon>Bacteroidia</taxon>
        <taxon>Bacteroidales</taxon>
        <taxon>Salinivirgaceae</taxon>
        <taxon>Salinivirga</taxon>
    </lineage>
</organism>
<keyword evidence="1" id="KW-0732">Signal</keyword>
<sequence length="198" mass="23589" precursor="true">MRSYIIFLFLILGVLTVRAQRCDDKDFCDKDLYGEYDYRSQSNYAQVYTGDTVRVKVVVYSGQNYRIFTCAERRLKDVFFRVIYPEKRFKRAFKEIKKKQVPIYEKDKDGNFLYDENGDRIKTGTIFANDTVWGRDLVTSESVVYDSREAEEPYWEASIHKTRLIIIESIIPPFRKKRNGCIQIMVGRKYKNASQFRR</sequence>
<evidence type="ECO:0000313" key="3">
    <source>
        <dbReference type="Proteomes" id="UP000064893"/>
    </source>
</evidence>
<dbReference type="EMBL" id="CP013118">
    <property type="protein sequence ID" value="ALO14948.1"/>
    <property type="molecule type" value="Genomic_DNA"/>
</dbReference>
<protein>
    <submittedName>
        <fullName evidence="2">Uncharacterized protein</fullName>
    </submittedName>
</protein>
<evidence type="ECO:0000313" key="2">
    <source>
        <dbReference type="EMBL" id="ALO14948.1"/>
    </source>
</evidence>
<reference evidence="2 3" key="1">
    <citation type="submission" date="2015-11" db="EMBL/GenBank/DDBJ databases">
        <title>Description and complete genome sequence of a novel strain predominating in hypersaline microbial mats and representing a new family of the Bacteriodetes phylum.</title>
        <authorList>
            <person name="Spring S."/>
            <person name="Bunk B."/>
            <person name="Sproer C."/>
            <person name="Klenk H.-P."/>
        </authorList>
    </citation>
    <scope>NUCLEOTIDE SEQUENCE [LARGE SCALE GENOMIC DNA]</scope>
    <source>
        <strain evidence="2 3">L21-Spi-D4</strain>
    </source>
</reference>
<name>A0A0S2HY82_9BACT</name>
<evidence type="ECO:0000256" key="1">
    <source>
        <dbReference type="SAM" id="SignalP"/>
    </source>
</evidence>